<reference evidence="1 2" key="1">
    <citation type="journal article" date="2019" name="Commun. Biol.">
        <title>The bagworm genome reveals a unique fibroin gene that provides high tensile strength.</title>
        <authorList>
            <person name="Kono N."/>
            <person name="Nakamura H."/>
            <person name="Ohtoshi R."/>
            <person name="Tomita M."/>
            <person name="Numata K."/>
            <person name="Arakawa K."/>
        </authorList>
    </citation>
    <scope>NUCLEOTIDE SEQUENCE [LARGE SCALE GENOMIC DNA]</scope>
</reference>
<dbReference type="AlphaFoldDB" id="A0A4C1Y3J9"/>
<accession>A0A4C1Y3J9</accession>
<sequence length="77" mass="8791">MGTPTSSSTVTFVSGSDNEVVGRRSVQTVEIRRWRTLTVRKNYDDHSLRMHEYHMHSIQGSVVGCMLIITASYKEFI</sequence>
<name>A0A4C1Y3J9_EUMVA</name>
<comment type="caution">
    <text evidence="1">The sequence shown here is derived from an EMBL/GenBank/DDBJ whole genome shotgun (WGS) entry which is preliminary data.</text>
</comment>
<protein>
    <submittedName>
        <fullName evidence="1">Uncharacterized protein</fullName>
    </submittedName>
</protein>
<keyword evidence="2" id="KW-1185">Reference proteome</keyword>
<proteinExistence type="predicted"/>
<evidence type="ECO:0000313" key="1">
    <source>
        <dbReference type="EMBL" id="GBP70781.1"/>
    </source>
</evidence>
<dbReference type="Proteomes" id="UP000299102">
    <property type="component" value="Unassembled WGS sequence"/>
</dbReference>
<gene>
    <name evidence="1" type="ORF">EVAR_52907_1</name>
</gene>
<organism evidence="1 2">
    <name type="scientific">Eumeta variegata</name>
    <name type="common">Bagworm moth</name>
    <name type="synonym">Eumeta japonica</name>
    <dbReference type="NCBI Taxonomy" id="151549"/>
    <lineage>
        <taxon>Eukaryota</taxon>
        <taxon>Metazoa</taxon>
        <taxon>Ecdysozoa</taxon>
        <taxon>Arthropoda</taxon>
        <taxon>Hexapoda</taxon>
        <taxon>Insecta</taxon>
        <taxon>Pterygota</taxon>
        <taxon>Neoptera</taxon>
        <taxon>Endopterygota</taxon>
        <taxon>Lepidoptera</taxon>
        <taxon>Glossata</taxon>
        <taxon>Ditrysia</taxon>
        <taxon>Tineoidea</taxon>
        <taxon>Psychidae</taxon>
        <taxon>Oiketicinae</taxon>
        <taxon>Eumeta</taxon>
    </lineage>
</organism>
<evidence type="ECO:0000313" key="2">
    <source>
        <dbReference type="Proteomes" id="UP000299102"/>
    </source>
</evidence>
<dbReference type="EMBL" id="BGZK01001086">
    <property type="protein sequence ID" value="GBP70781.1"/>
    <property type="molecule type" value="Genomic_DNA"/>
</dbReference>